<accession>A0A162V2U5</accession>
<dbReference type="Proteomes" id="UP000077315">
    <property type="component" value="Unassembled WGS sequence"/>
</dbReference>
<organism evidence="1 2">
    <name type="scientific">Phycomyces blakesleeanus (strain ATCC 8743b / DSM 1359 / FGSC 10004 / NBRC 33097 / NRRL 1555)</name>
    <dbReference type="NCBI Taxonomy" id="763407"/>
    <lineage>
        <taxon>Eukaryota</taxon>
        <taxon>Fungi</taxon>
        <taxon>Fungi incertae sedis</taxon>
        <taxon>Mucoromycota</taxon>
        <taxon>Mucoromycotina</taxon>
        <taxon>Mucoromycetes</taxon>
        <taxon>Mucorales</taxon>
        <taxon>Phycomycetaceae</taxon>
        <taxon>Phycomyces</taxon>
    </lineage>
</organism>
<dbReference type="InParanoid" id="A0A162V2U5"/>
<evidence type="ECO:0000313" key="1">
    <source>
        <dbReference type="EMBL" id="OAD79582.1"/>
    </source>
</evidence>
<dbReference type="GeneID" id="28991162"/>
<dbReference type="AlphaFoldDB" id="A0A162V2U5"/>
<protein>
    <submittedName>
        <fullName evidence="1">Uncharacterized protein</fullName>
    </submittedName>
</protein>
<dbReference type="VEuPathDB" id="FungiDB:PHYBLDRAFT_139611"/>
<proteinExistence type="predicted"/>
<gene>
    <name evidence="1" type="ORF">PHYBLDRAFT_139611</name>
</gene>
<keyword evidence="2" id="KW-1185">Reference proteome</keyword>
<reference evidence="2" key="1">
    <citation type="submission" date="2015-06" db="EMBL/GenBank/DDBJ databases">
        <title>Expansion of signal transduction pathways in fungi by whole-genome duplication.</title>
        <authorList>
            <consortium name="DOE Joint Genome Institute"/>
            <person name="Corrochano L.M."/>
            <person name="Kuo A."/>
            <person name="Marcet-Houben M."/>
            <person name="Polaino S."/>
            <person name="Salamov A."/>
            <person name="Villalobos J.M."/>
            <person name="Alvarez M.I."/>
            <person name="Avalos J."/>
            <person name="Benito E.P."/>
            <person name="Benoit I."/>
            <person name="Burger G."/>
            <person name="Camino L.P."/>
            <person name="Canovas D."/>
            <person name="Cerda-Olmedo E."/>
            <person name="Cheng J.-F."/>
            <person name="Dominguez A."/>
            <person name="Elias M."/>
            <person name="Eslava A.P."/>
            <person name="Glaser F."/>
            <person name="Grimwood J."/>
            <person name="Gutierrez G."/>
            <person name="Heitman J."/>
            <person name="Henrissat B."/>
            <person name="Iturriaga E.A."/>
            <person name="Lang B.F."/>
            <person name="Lavin J.L."/>
            <person name="Lee S."/>
            <person name="Li W."/>
            <person name="Lindquist E."/>
            <person name="Lopez-Garcia S."/>
            <person name="Luque E.M."/>
            <person name="Marcos A.T."/>
            <person name="Martin J."/>
            <person name="McCluskey K."/>
            <person name="Medina H.R."/>
            <person name="Miralles-Duran A."/>
            <person name="Miyazaki A."/>
            <person name="Munoz-Torres E."/>
            <person name="Oguiza J.A."/>
            <person name="Ohm R."/>
            <person name="Olmedo M."/>
            <person name="Orejas M."/>
            <person name="Ortiz-Castellanos L."/>
            <person name="Pisabarro A.G."/>
            <person name="Rodriguez-Romero J."/>
            <person name="Ruiz-Herrera J."/>
            <person name="Ruiz-Vazquez R."/>
            <person name="Sanz C."/>
            <person name="Schackwitz W."/>
            <person name="Schmutz J."/>
            <person name="Shahriari M."/>
            <person name="Shelest E."/>
            <person name="Silva-Franco F."/>
            <person name="Soanes D."/>
            <person name="Syed K."/>
            <person name="Tagua V.G."/>
            <person name="Talbot N.J."/>
            <person name="Thon M."/>
            <person name="De vries R.P."/>
            <person name="Wiebenga A."/>
            <person name="Yadav J.S."/>
            <person name="Braun E.L."/>
            <person name="Baker S."/>
            <person name="Garre V."/>
            <person name="Horwitz B."/>
            <person name="Torres-Martinez S."/>
            <person name="Idnurm A."/>
            <person name="Herrera-Estrella A."/>
            <person name="Gabaldon T."/>
            <person name="Grigoriev I.V."/>
        </authorList>
    </citation>
    <scope>NUCLEOTIDE SEQUENCE [LARGE SCALE GENOMIC DNA]</scope>
    <source>
        <strain evidence="2">NRRL 1555(-)</strain>
    </source>
</reference>
<dbReference type="RefSeq" id="XP_018297622.1">
    <property type="nucleotide sequence ID" value="XM_018430256.1"/>
</dbReference>
<name>A0A162V2U5_PHYB8</name>
<dbReference type="EMBL" id="KV440972">
    <property type="protein sequence ID" value="OAD79582.1"/>
    <property type="molecule type" value="Genomic_DNA"/>
</dbReference>
<sequence length="89" mass="9888">MFDQTSLTANFTSTIPAKRFRSYSQDSTTATTATDSTHFADSTKSSIGEFEIPYCDNDGEDDGIIILLDPSQLDVERQFVFEMCNISTV</sequence>
<evidence type="ECO:0000313" key="2">
    <source>
        <dbReference type="Proteomes" id="UP000077315"/>
    </source>
</evidence>